<accession>A0ABY8A5A6</accession>
<sequence>MTDINWTEAQEIARVQATQIAKRWPVVEVEDVEQEIVLWAAENINAWHAKTDAVKHGIFKKVATRYASGERTYQDMFTCQYWYTPEEVRAALRSLTEPPESFSHINSDSSPLLAKMDVDRALKKIPDRYKKLMFEHIVLGRPFPSPGDKKATYRGVDILTSWINRHSAIETKTSRKGEDLLA</sequence>
<evidence type="ECO:0000313" key="2">
    <source>
        <dbReference type="Proteomes" id="UP001218629"/>
    </source>
</evidence>
<dbReference type="Proteomes" id="UP001218629">
    <property type="component" value="Chromosome"/>
</dbReference>
<protein>
    <submittedName>
        <fullName evidence="1">Uncharacterized protein</fullName>
    </submittedName>
</protein>
<evidence type="ECO:0000313" key="1">
    <source>
        <dbReference type="EMBL" id="WEB38742.1"/>
    </source>
</evidence>
<gene>
    <name evidence="1" type="ORF">MOV08_05115</name>
</gene>
<name>A0ABY8A5A6_9ACTN</name>
<dbReference type="RefSeq" id="WP_275306503.1">
    <property type="nucleotide sequence ID" value="NZ_CP095749.1"/>
</dbReference>
<keyword evidence="2" id="KW-1185">Reference proteome</keyword>
<proteinExistence type="predicted"/>
<dbReference type="EMBL" id="CP095749">
    <property type="protein sequence ID" value="WEB38742.1"/>
    <property type="molecule type" value="Genomic_DNA"/>
</dbReference>
<organism evidence="1 2">
    <name type="scientific">Streptomyces yunnanensis</name>
    <dbReference type="NCBI Taxonomy" id="156453"/>
    <lineage>
        <taxon>Bacteria</taxon>
        <taxon>Bacillati</taxon>
        <taxon>Actinomycetota</taxon>
        <taxon>Actinomycetes</taxon>
        <taxon>Kitasatosporales</taxon>
        <taxon>Streptomycetaceae</taxon>
        <taxon>Streptomyces</taxon>
    </lineage>
</organism>
<reference evidence="1 2" key="1">
    <citation type="submission" date="2022-03" db="EMBL/GenBank/DDBJ databases">
        <title>Streptomyces yunnanensis P86,complete genome.</title>
        <authorList>
            <person name="Chen S."/>
            <person name="Zhang Q."/>
        </authorList>
    </citation>
    <scope>NUCLEOTIDE SEQUENCE [LARGE SCALE GENOMIC DNA]</scope>
    <source>
        <strain evidence="1 2">P86</strain>
    </source>
</reference>